<evidence type="ECO:0000259" key="9">
    <source>
        <dbReference type="PROSITE" id="PS50109"/>
    </source>
</evidence>
<evidence type="ECO:0000259" key="10">
    <source>
        <dbReference type="PROSITE" id="PS50885"/>
    </source>
</evidence>
<dbReference type="InterPro" id="IPR003594">
    <property type="entry name" value="HATPase_dom"/>
</dbReference>
<dbReference type="Gene3D" id="6.10.340.10">
    <property type="match status" value="1"/>
</dbReference>
<dbReference type="InterPro" id="IPR003661">
    <property type="entry name" value="HisK_dim/P_dom"/>
</dbReference>
<sequence length="686" mass="78442">MSSRQATLSINRTQELRMPIALSSAQAQTSLLKMLSNVRGYLITGDSEFRQHYQESRHEFEHNLQQMKQLFQQWNVPIQLEQLQTLEALYDVWLDLPPHLFELKDNPVESQPAFRIWKEETQVPALEILADLRSIISEQESQWQSRSARDIFQILEEFQVSFSLLLSDLESYIVTRQDSYQFNYTAYYRQSKENLAQLQSLQNDLSPSQQEKLQRILERFDIIEQKAREMLEIVNSDRYREDLYIYQTQVEPIADQMLVILAYTVESQENQLTSELRQGIQGLNLAQLQTLIGAIFTLAVGIAMTIILRQKIADPVQRLTTIAEEVSAGNLEVKARVESTDEIGILAQTFNQMTVSLSQSLRELEEYSKNLEDIVQERTEELQIKNDELQDTLANLKETQSHLIQAEKMSSLGQMVAGIAHEINNPVSFIHGNLVPLMEYCQDLFDLIDIYRTHCPKQTEAEGKIEAIDLDYLKEDLPKILEAMNIGTERIHDIVLSLKNFSRLGESDLKEADIHEGLESTLLILQHRLNNAAKQGCEIVLEKKYGRLPLVKCYPGQLNQVFMNILANGIEVLELHPDFDYSEGKKPTLNICTEYVKNESKVRIFIRDNGPGIEPEHAGRIFDPFFTTKPVGKGTGLGLSISYNIIVDNHQGILRCDSQPGSGATFFIEIPVRDTLEMNSNSSSQV</sequence>
<dbReference type="EMBL" id="JAQOSQ010000004">
    <property type="protein sequence ID" value="MDJ1182745.1"/>
    <property type="molecule type" value="Genomic_DNA"/>
</dbReference>
<dbReference type="Gene3D" id="1.10.287.130">
    <property type="match status" value="1"/>
</dbReference>
<comment type="catalytic activity">
    <reaction evidence="1">
        <text>ATP + protein L-histidine = ADP + protein N-phospho-L-histidine.</text>
        <dbReference type="EC" id="2.7.13.3"/>
    </reaction>
</comment>
<evidence type="ECO:0000256" key="6">
    <source>
        <dbReference type="ARBA" id="ARBA00022777"/>
    </source>
</evidence>
<evidence type="ECO:0000256" key="8">
    <source>
        <dbReference type="SAM" id="Coils"/>
    </source>
</evidence>
<dbReference type="Pfam" id="PF02518">
    <property type="entry name" value="HATPase_c"/>
    <property type="match status" value="1"/>
</dbReference>
<comment type="subcellular location">
    <subcellularLocation>
        <location evidence="2">Membrane</location>
    </subcellularLocation>
</comment>
<proteinExistence type="predicted"/>
<name>A0ABT7BU80_9CYAN</name>
<dbReference type="InterPro" id="IPR036890">
    <property type="entry name" value="HATPase_C_sf"/>
</dbReference>
<dbReference type="Pfam" id="PF05227">
    <property type="entry name" value="CHASE3"/>
    <property type="match status" value="1"/>
</dbReference>
<dbReference type="InterPro" id="IPR005467">
    <property type="entry name" value="His_kinase_dom"/>
</dbReference>
<dbReference type="SMART" id="SM00387">
    <property type="entry name" value="HATPase_c"/>
    <property type="match status" value="1"/>
</dbReference>
<dbReference type="InterPro" id="IPR007891">
    <property type="entry name" value="CHASE3"/>
</dbReference>
<evidence type="ECO:0000313" key="11">
    <source>
        <dbReference type="EMBL" id="MDJ1182745.1"/>
    </source>
</evidence>
<dbReference type="Gene3D" id="3.30.565.10">
    <property type="entry name" value="Histidine kinase-like ATPase, C-terminal domain"/>
    <property type="match status" value="1"/>
</dbReference>
<dbReference type="PANTHER" id="PTHR43065">
    <property type="entry name" value="SENSOR HISTIDINE KINASE"/>
    <property type="match status" value="1"/>
</dbReference>
<dbReference type="Pfam" id="PF00672">
    <property type="entry name" value="HAMP"/>
    <property type="match status" value="1"/>
</dbReference>
<evidence type="ECO:0000256" key="3">
    <source>
        <dbReference type="ARBA" id="ARBA00012438"/>
    </source>
</evidence>
<dbReference type="SMART" id="SM00304">
    <property type="entry name" value="HAMP"/>
    <property type="match status" value="1"/>
</dbReference>
<evidence type="ECO:0000256" key="5">
    <source>
        <dbReference type="ARBA" id="ARBA00022679"/>
    </source>
</evidence>
<dbReference type="PROSITE" id="PS50109">
    <property type="entry name" value="HIS_KIN"/>
    <property type="match status" value="1"/>
</dbReference>
<comment type="caution">
    <text evidence="11">The sequence shown here is derived from an EMBL/GenBank/DDBJ whole genome shotgun (WGS) entry which is preliminary data.</text>
</comment>
<dbReference type="InterPro" id="IPR036097">
    <property type="entry name" value="HisK_dim/P_sf"/>
</dbReference>
<dbReference type="InterPro" id="IPR004358">
    <property type="entry name" value="Sig_transdc_His_kin-like_C"/>
</dbReference>
<dbReference type="EC" id="2.7.13.3" evidence="3"/>
<accession>A0ABT7BU80</accession>
<keyword evidence="8" id="KW-0175">Coiled coil</keyword>
<dbReference type="SUPFAM" id="SSF55874">
    <property type="entry name" value="ATPase domain of HSP90 chaperone/DNA topoisomerase II/histidine kinase"/>
    <property type="match status" value="1"/>
</dbReference>
<dbReference type="InterPro" id="IPR003660">
    <property type="entry name" value="HAMP_dom"/>
</dbReference>
<evidence type="ECO:0000256" key="7">
    <source>
        <dbReference type="ARBA" id="ARBA00023012"/>
    </source>
</evidence>
<keyword evidence="7" id="KW-0902">Two-component regulatory system</keyword>
<dbReference type="PANTHER" id="PTHR43065:SF50">
    <property type="entry name" value="HISTIDINE KINASE"/>
    <property type="match status" value="1"/>
</dbReference>
<dbReference type="CDD" id="cd06225">
    <property type="entry name" value="HAMP"/>
    <property type="match status" value="1"/>
</dbReference>
<organism evidence="11 12">
    <name type="scientific">Roseofilum casamattae BLCC-M143</name>
    <dbReference type="NCBI Taxonomy" id="3022442"/>
    <lineage>
        <taxon>Bacteria</taxon>
        <taxon>Bacillati</taxon>
        <taxon>Cyanobacteriota</taxon>
        <taxon>Cyanophyceae</taxon>
        <taxon>Desertifilales</taxon>
        <taxon>Desertifilaceae</taxon>
        <taxon>Roseofilum</taxon>
        <taxon>Roseofilum casamattae</taxon>
    </lineage>
</organism>
<dbReference type="RefSeq" id="WP_283757398.1">
    <property type="nucleotide sequence ID" value="NZ_JAQOSQ010000004.1"/>
</dbReference>
<dbReference type="CDD" id="cd00082">
    <property type="entry name" value="HisKA"/>
    <property type="match status" value="1"/>
</dbReference>
<keyword evidence="4" id="KW-0597">Phosphoprotein</keyword>
<feature type="domain" description="HAMP" evidence="10">
    <location>
        <begin position="310"/>
        <end position="362"/>
    </location>
</feature>
<dbReference type="SUPFAM" id="SSF158472">
    <property type="entry name" value="HAMP domain-like"/>
    <property type="match status" value="1"/>
</dbReference>
<dbReference type="SUPFAM" id="SSF47384">
    <property type="entry name" value="Homodimeric domain of signal transducing histidine kinase"/>
    <property type="match status" value="1"/>
</dbReference>
<keyword evidence="11" id="KW-0067">ATP-binding</keyword>
<keyword evidence="11" id="KW-0547">Nucleotide-binding</keyword>
<dbReference type="PROSITE" id="PS50885">
    <property type="entry name" value="HAMP"/>
    <property type="match status" value="1"/>
</dbReference>
<protein>
    <recommendedName>
        <fullName evidence="3">histidine kinase</fullName>
        <ecNumber evidence="3">2.7.13.3</ecNumber>
    </recommendedName>
</protein>
<keyword evidence="6" id="KW-0418">Kinase</keyword>
<dbReference type="Proteomes" id="UP001232992">
    <property type="component" value="Unassembled WGS sequence"/>
</dbReference>
<dbReference type="GO" id="GO:0005524">
    <property type="term" value="F:ATP binding"/>
    <property type="evidence" value="ECO:0007669"/>
    <property type="project" value="UniProtKB-KW"/>
</dbReference>
<evidence type="ECO:0000256" key="1">
    <source>
        <dbReference type="ARBA" id="ARBA00000085"/>
    </source>
</evidence>
<gene>
    <name evidence="11" type="ORF">PMH09_06005</name>
</gene>
<feature type="coiled-coil region" evidence="8">
    <location>
        <begin position="357"/>
        <end position="406"/>
    </location>
</feature>
<evidence type="ECO:0000313" key="12">
    <source>
        <dbReference type="Proteomes" id="UP001232992"/>
    </source>
</evidence>
<evidence type="ECO:0000256" key="2">
    <source>
        <dbReference type="ARBA" id="ARBA00004370"/>
    </source>
</evidence>
<dbReference type="PRINTS" id="PR00344">
    <property type="entry name" value="BCTRLSENSOR"/>
</dbReference>
<keyword evidence="12" id="KW-1185">Reference proteome</keyword>
<reference evidence="11 12" key="1">
    <citation type="submission" date="2023-01" db="EMBL/GenBank/DDBJ databases">
        <title>Novel diversity within Roseofilum (Cyanobacteria; Desertifilaceae) from marine benthic mats with descriptions of four novel species.</title>
        <authorList>
            <person name="Wang Y."/>
            <person name="Berthold D.E."/>
            <person name="Hu J."/>
            <person name="Lefler F.W."/>
            <person name="Laughinghouse H.D. IV."/>
        </authorList>
    </citation>
    <scope>NUCLEOTIDE SEQUENCE [LARGE SCALE GENOMIC DNA]</scope>
    <source>
        <strain evidence="11 12">BLCC-M143</strain>
    </source>
</reference>
<evidence type="ECO:0000256" key="4">
    <source>
        <dbReference type="ARBA" id="ARBA00022553"/>
    </source>
</evidence>
<keyword evidence="5" id="KW-0808">Transferase</keyword>
<feature type="domain" description="Histidine kinase" evidence="9">
    <location>
        <begin position="418"/>
        <end position="674"/>
    </location>
</feature>